<dbReference type="PANTHER" id="PTHR30502">
    <property type="entry name" value="2-KETO-3-DEOXY-L-RHAMNONATE ALDOLASE"/>
    <property type="match status" value="1"/>
</dbReference>
<keyword evidence="2" id="KW-0479">Metal-binding</keyword>
<evidence type="ECO:0000256" key="3">
    <source>
        <dbReference type="ARBA" id="ARBA00023239"/>
    </source>
</evidence>
<dbReference type="InterPro" id="IPR040442">
    <property type="entry name" value="Pyrv_kinase-like_dom_sf"/>
</dbReference>
<dbReference type="InterPro" id="IPR050251">
    <property type="entry name" value="HpcH-HpaI_aldolase"/>
</dbReference>
<name>A0ABT2FT58_9CORY</name>
<dbReference type="InterPro" id="IPR005000">
    <property type="entry name" value="Aldolase/citrate-lyase_domain"/>
</dbReference>
<feature type="domain" description="HpcH/HpaI aldolase/citrate lyase" evidence="4">
    <location>
        <begin position="4"/>
        <end position="223"/>
    </location>
</feature>
<dbReference type="GO" id="GO:0016829">
    <property type="term" value="F:lyase activity"/>
    <property type="evidence" value="ECO:0007669"/>
    <property type="project" value="UniProtKB-KW"/>
</dbReference>
<comment type="similarity">
    <text evidence="1">Belongs to the HpcH/HpaI aldolase family.</text>
</comment>
<accession>A0ABT2FT58</accession>
<evidence type="ECO:0000256" key="1">
    <source>
        <dbReference type="ARBA" id="ARBA00005568"/>
    </source>
</evidence>
<reference evidence="5 6" key="1">
    <citation type="submission" date="2022-08" db="EMBL/GenBank/DDBJ databases">
        <title>YIM 101645 draft genome.</title>
        <authorList>
            <person name="Chen X."/>
        </authorList>
    </citation>
    <scope>NUCLEOTIDE SEQUENCE [LARGE SCALE GENOMIC DNA]</scope>
    <source>
        <strain evidence="5 6">YIM 101645</strain>
    </source>
</reference>
<keyword evidence="3 5" id="KW-0456">Lyase</keyword>
<protein>
    <submittedName>
        <fullName evidence="5">Aldolase/citrate lyase family protein</fullName>
    </submittedName>
</protein>
<evidence type="ECO:0000259" key="4">
    <source>
        <dbReference type="Pfam" id="PF03328"/>
    </source>
</evidence>
<evidence type="ECO:0000256" key="2">
    <source>
        <dbReference type="ARBA" id="ARBA00022723"/>
    </source>
</evidence>
<dbReference type="Proteomes" id="UP001205965">
    <property type="component" value="Unassembled WGS sequence"/>
</dbReference>
<keyword evidence="6" id="KW-1185">Reference proteome</keyword>
<sequence length="246" mass="26990">MNIQTNSPEIVEMVGYAGFDHVMIDWEHGSFGTDAVVGMIRAAQLAEVTPIIRIPSDDHVWIKRVLDAGALGVVVPHISSREQAEAAVHAARYRTEGTYGARGACPSVRAANHMASDWREFAHRSNENIFVALAIESPEGVAALEEILEVPGIDAVFLGTFDLAHDMGFYGDNSAPEVVEQIDRIIAVAKRAGVPLFATLYRGRTAEEVAEEFERWRALGAQVFNSISDRRLVLQGLEDRLRQIPG</sequence>
<dbReference type="SUPFAM" id="SSF51621">
    <property type="entry name" value="Phosphoenolpyruvate/pyruvate domain"/>
    <property type="match status" value="1"/>
</dbReference>
<dbReference type="InterPro" id="IPR015813">
    <property type="entry name" value="Pyrv/PenolPyrv_kinase-like_dom"/>
</dbReference>
<comment type="caution">
    <text evidence="5">The sequence shown here is derived from an EMBL/GenBank/DDBJ whole genome shotgun (WGS) entry which is preliminary data.</text>
</comment>
<dbReference type="EMBL" id="JANWTC010000001">
    <property type="protein sequence ID" value="MCS5478134.1"/>
    <property type="molecule type" value="Genomic_DNA"/>
</dbReference>
<dbReference type="Gene3D" id="3.20.20.60">
    <property type="entry name" value="Phosphoenolpyruvate-binding domains"/>
    <property type="match status" value="1"/>
</dbReference>
<gene>
    <name evidence="5" type="ORF">NYP18_00505</name>
</gene>
<dbReference type="RefSeq" id="WP_259426164.1">
    <property type="nucleotide sequence ID" value="NZ_JANWTC010000001.1"/>
</dbReference>
<organism evidence="5 6">
    <name type="scientific">Corynebacterium lemuris</name>
    <dbReference type="NCBI Taxonomy" id="1859292"/>
    <lineage>
        <taxon>Bacteria</taxon>
        <taxon>Bacillati</taxon>
        <taxon>Actinomycetota</taxon>
        <taxon>Actinomycetes</taxon>
        <taxon>Mycobacteriales</taxon>
        <taxon>Corynebacteriaceae</taxon>
        <taxon>Corynebacterium</taxon>
    </lineage>
</organism>
<evidence type="ECO:0000313" key="6">
    <source>
        <dbReference type="Proteomes" id="UP001205965"/>
    </source>
</evidence>
<dbReference type="Pfam" id="PF03328">
    <property type="entry name" value="HpcH_HpaI"/>
    <property type="match status" value="1"/>
</dbReference>
<proteinExistence type="inferred from homology"/>
<evidence type="ECO:0000313" key="5">
    <source>
        <dbReference type="EMBL" id="MCS5478134.1"/>
    </source>
</evidence>
<dbReference type="PANTHER" id="PTHR30502:SF0">
    <property type="entry name" value="PHOSPHOENOLPYRUVATE CARBOXYLASE FAMILY PROTEIN"/>
    <property type="match status" value="1"/>
</dbReference>